<dbReference type="PROSITE" id="PS51257">
    <property type="entry name" value="PROKAR_LIPOPROTEIN"/>
    <property type="match status" value="1"/>
</dbReference>
<dbReference type="InterPro" id="IPR006059">
    <property type="entry name" value="SBP"/>
</dbReference>
<dbReference type="PANTHER" id="PTHR43649">
    <property type="entry name" value="ARABINOSE-BINDING PROTEIN-RELATED"/>
    <property type="match status" value="1"/>
</dbReference>
<dbReference type="STRING" id="252246.SAMN05421799_10126"/>
<dbReference type="SUPFAM" id="SSF53850">
    <property type="entry name" value="Periplasmic binding protein-like II"/>
    <property type="match status" value="1"/>
</dbReference>
<dbReference type="RefSeq" id="WP_076343893.1">
    <property type="nucleotide sequence ID" value="NZ_FTOO01000001.1"/>
</dbReference>
<dbReference type="AlphaFoldDB" id="A0A1N7JK56"/>
<dbReference type="Pfam" id="PF01547">
    <property type="entry name" value="SBP_bac_1"/>
    <property type="match status" value="1"/>
</dbReference>
<dbReference type="OrthoDB" id="9798191at2"/>
<gene>
    <name evidence="2" type="ORF">SAMN05421799_10126</name>
</gene>
<keyword evidence="3" id="KW-1185">Reference proteome</keyword>
<reference evidence="3" key="1">
    <citation type="submission" date="2017-01" db="EMBL/GenBank/DDBJ databases">
        <authorList>
            <person name="Varghese N."/>
            <person name="Submissions S."/>
        </authorList>
    </citation>
    <scope>NUCLEOTIDE SEQUENCE [LARGE SCALE GENOMIC DNA]</scope>
    <source>
        <strain evidence="3">DSM 16176</strain>
    </source>
</reference>
<dbReference type="PANTHER" id="PTHR43649:SF14">
    <property type="entry name" value="BLR3389 PROTEIN"/>
    <property type="match status" value="1"/>
</dbReference>
<dbReference type="InterPro" id="IPR050490">
    <property type="entry name" value="Bact_solute-bd_prot1"/>
</dbReference>
<evidence type="ECO:0000256" key="1">
    <source>
        <dbReference type="SAM" id="SignalP"/>
    </source>
</evidence>
<keyword evidence="1" id="KW-0732">Signal</keyword>
<name>A0A1N7JK56_9BACL</name>
<evidence type="ECO:0000313" key="3">
    <source>
        <dbReference type="Proteomes" id="UP000186156"/>
    </source>
</evidence>
<feature type="chain" id="PRO_5038456830" evidence="1">
    <location>
        <begin position="24"/>
        <end position="446"/>
    </location>
</feature>
<sequence length="446" mass="48722">MVRASRKVAMAGLAVAATIGVTACGTSSQPGTNATQPSGSASAKQIQLTLWNVDSGLAEQVDNKAIARFNATHPGYHMTGEYFESTPYLQKLQIAMGAHQAADVFSNWGGGRLYTFIKAGDVLDLTPYLKADPSWANRFLPSVMKSITFNGHVYGVPYGNLQPVNFFYNKQLFSEYHLTPPKTWTQLISDIQFFKSKGIIPISLGGQDNWPDLMYFEYLVDRLGGQQPFNNIMENKPGSWSNPVITKALNMMKQLVNMGAFEPGFSSIGSNNGSDAALLYSGKAAMWLMGSWGYGTIASDDSAFLKNLGWFPFPSVPGGKGNPNDVCGNPSDFYSIPSYDSAAKIKGALAFLKDDNLDAKNVSDLLQIGYVPAVKGIESELKKQKDSAYETFYYNLAKNAPYFQQSWDTALPTAEGNELDTDLGKFMVGQMSVAQFEADMNSYLTK</sequence>
<feature type="signal peptide" evidence="1">
    <location>
        <begin position="1"/>
        <end position="23"/>
    </location>
</feature>
<proteinExistence type="predicted"/>
<accession>A0A1N7JK56</accession>
<dbReference type="Proteomes" id="UP000186156">
    <property type="component" value="Unassembled WGS sequence"/>
</dbReference>
<protein>
    <submittedName>
        <fullName evidence="2">Carbohydrate ABC transporter substrate-binding protein, CUT1 family</fullName>
    </submittedName>
</protein>
<dbReference type="EMBL" id="FTOO01000001">
    <property type="protein sequence ID" value="SIS49708.1"/>
    <property type="molecule type" value="Genomic_DNA"/>
</dbReference>
<evidence type="ECO:0000313" key="2">
    <source>
        <dbReference type="EMBL" id="SIS49708.1"/>
    </source>
</evidence>
<dbReference type="Gene3D" id="3.40.190.10">
    <property type="entry name" value="Periplasmic binding protein-like II"/>
    <property type="match status" value="2"/>
</dbReference>
<organism evidence="2 3">
    <name type="scientific">Alicyclobacillus vulcanalis</name>
    <dbReference type="NCBI Taxonomy" id="252246"/>
    <lineage>
        <taxon>Bacteria</taxon>
        <taxon>Bacillati</taxon>
        <taxon>Bacillota</taxon>
        <taxon>Bacilli</taxon>
        <taxon>Bacillales</taxon>
        <taxon>Alicyclobacillaceae</taxon>
        <taxon>Alicyclobacillus</taxon>
    </lineage>
</organism>